<dbReference type="InterPro" id="IPR007293">
    <property type="entry name" value="FlgP"/>
</dbReference>
<protein>
    <submittedName>
        <fullName evidence="2">LPP20 family lipoprotein</fullName>
    </submittedName>
</protein>
<dbReference type="AlphaFoldDB" id="A0A222MX18"/>
<evidence type="ECO:0000313" key="2">
    <source>
        <dbReference type="EMBL" id="ASQ30415.1"/>
    </source>
</evidence>
<evidence type="ECO:0000256" key="1">
    <source>
        <dbReference type="SAM" id="MobiDB-lite"/>
    </source>
</evidence>
<dbReference type="InterPro" id="IPR038180">
    <property type="entry name" value="FlgT_N_sf"/>
</dbReference>
<dbReference type="EMBL" id="CP022347">
    <property type="protein sequence ID" value="ASQ30415.1"/>
    <property type="molecule type" value="Genomic_DNA"/>
</dbReference>
<feature type="compositionally biased region" description="Low complexity" evidence="1">
    <location>
        <begin position="37"/>
        <end position="55"/>
    </location>
</feature>
<feature type="region of interest" description="Disordered" evidence="1">
    <location>
        <begin position="35"/>
        <end position="58"/>
    </location>
</feature>
<dbReference type="Proteomes" id="UP000201169">
    <property type="component" value="Chromosome"/>
</dbReference>
<keyword evidence="2" id="KW-0449">Lipoprotein</keyword>
<reference evidence="2 3" key="1">
    <citation type="submission" date="2017-07" db="EMBL/GenBank/DDBJ databases">
        <title>Analysis of two Campylobacter avium genomes and identification of a novel hippuricase gene.</title>
        <authorList>
            <person name="Miller W.G."/>
            <person name="Chapman M.H."/>
            <person name="Yee E."/>
            <person name="Revez J."/>
            <person name="Bono J.L."/>
            <person name="Rossi M."/>
        </authorList>
    </citation>
    <scope>NUCLEOTIDE SEQUENCE [LARGE SCALE GENOMIC DNA]</scope>
    <source>
        <strain evidence="2 3">LMG 24591</strain>
    </source>
</reference>
<name>A0A222MX18_9BACT</name>
<sequence length="195" mass="20739">MKNLVLFVTAAFIVGGCAVPKSTAGNSSAVNRISNATPSTQSTGTTSNSLLSSFSRGNDNPDVVVQKVDKDDVRDIIRQEKMLALDSSENELTFGAVGEGIAPMNTVSSAQALALAKRAAVADAYRQLASKLYGVKINGKDTVKDAMLGSSTITAQVNGLIKNASVIDESFNQGLYRVNVELKIDETKWKELFAY</sequence>
<evidence type="ECO:0000313" key="3">
    <source>
        <dbReference type="Proteomes" id="UP000201169"/>
    </source>
</evidence>
<dbReference type="PROSITE" id="PS51257">
    <property type="entry name" value="PROKAR_LIPOPROTEIN"/>
    <property type="match status" value="1"/>
</dbReference>
<keyword evidence="3" id="KW-1185">Reference proteome</keyword>
<gene>
    <name evidence="2" type="primary">flgP</name>
    <name evidence="2" type="ORF">CAV_0749</name>
</gene>
<dbReference type="PIRSF" id="PIRSF028687">
    <property type="entry name" value="UCP028687"/>
    <property type="match status" value="1"/>
</dbReference>
<dbReference type="Gene3D" id="3.30.1660.40">
    <property type="entry name" value="FlgT, N-terminal domain"/>
    <property type="match status" value="1"/>
</dbReference>
<accession>A0A222MX18</accession>
<dbReference type="KEGG" id="cavi:CAV_0749"/>
<dbReference type="RefSeq" id="WP_094325178.1">
    <property type="nucleotide sequence ID" value="NZ_CP022347.1"/>
</dbReference>
<dbReference type="OrthoDB" id="5422143at2"/>
<organism evidence="2 3">
    <name type="scientific">Campylobacter avium LMG 24591</name>
    <dbReference type="NCBI Taxonomy" id="522484"/>
    <lineage>
        <taxon>Bacteria</taxon>
        <taxon>Pseudomonadati</taxon>
        <taxon>Campylobacterota</taxon>
        <taxon>Epsilonproteobacteria</taxon>
        <taxon>Campylobacterales</taxon>
        <taxon>Campylobacteraceae</taxon>
        <taxon>Campylobacter</taxon>
    </lineage>
</organism>
<proteinExistence type="predicted"/>